<reference evidence="1" key="1">
    <citation type="submission" date="2022-07" db="EMBL/GenBank/DDBJ databases">
        <title>Genome Sequence of Phlebia brevispora.</title>
        <authorList>
            <person name="Buettner E."/>
        </authorList>
    </citation>
    <scope>NUCLEOTIDE SEQUENCE</scope>
    <source>
        <strain evidence="1">MPL23</strain>
    </source>
</reference>
<evidence type="ECO:0000313" key="1">
    <source>
        <dbReference type="EMBL" id="KAJ3556616.1"/>
    </source>
</evidence>
<accession>A0ACC1TAF3</accession>
<sequence length="214" mass="23681">MEEALKKTAYPNTGQRVWHPTMQTARRGGRRRHGRAPGGRQPHTESDSIATSSSQPSKQHRHEGCHSPVRKQESTLRTVVPRRQPGTGRGYSVQKCSQRLMNKRCEEWRWTPTALEGQGESISAKRPRAFVGDDSIESTASVRPARTLAGGGRRRTSMAALEGGKDAEVGNSDEKEEGKEYDQVDCAEEMMVVGGKGWPGSNGRTVAVYMHIRQ</sequence>
<name>A0ACC1TAF3_9APHY</name>
<organism evidence="1 2">
    <name type="scientific">Phlebia brevispora</name>
    <dbReference type="NCBI Taxonomy" id="194682"/>
    <lineage>
        <taxon>Eukaryota</taxon>
        <taxon>Fungi</taxon>
        <taxon>Dikarya</taxon>
        <taxon>Basidiomycota</taxon>
        <taxon>Agaricomycotina</taxon>
        <taxon>Agaricomycetes</taxon>
        <taxon>Polyporales</taxon>
        <taxon>Meruliaceae</taxon>
        <taxon>Phlebia</taxon>
    </lineage>
</organism>
<dbReference type="Proteomes" id="UP001148662">
    <property type="component" value="Unassembled WGS sequence"/>
</dbReference>
<keyword evidence="2" id="KW-1185">Reference proteome</keyword>
<comment type="caution">
    <text evidence="1">The sequence shown here is derived from an EMBL/GenBank/DDBJ whole genome shotgun (WGS) entry which is preliminary data.</text>
</comment>
<dbReference type="EMBL" id="JANHOG010000226">
    <property type="protein sequence ID" value="KAJ3556616.1"/>
    <property type="molecule type" value="Genomic_DNA"/>
</dbReference>
<proteinExistence type="predicted"/>
<evidence type="ECO:0000313" key="2">
    <source>
        <dbReference type="Proteomes" id="UP001148662"/>
    </source>
</evidence>
<protein>
    <submittedName>
        <fullName evidence="1">Uncharacterized protein</fullName>
    </submittedName>
</protein>
<gene>
    <name evidence="1" type="ORF">NM688_g1928</name>
</gene>